<dbReference type="SUPFAM" id="SSF81606">
    <property type="entry name" value="PP2C-like"/>
    <property type="match status" value="1"/>
</dbReference>
<dbReference type="AlphaFoldDB" id="A0A6J4UPR2"/>
<accession>A0A6J4UPR2</accession>
<gene>
    <name evidence="3" type="ORF">AVDCRST_MAG88-986</name>
</gene>
<evidence type="ECO:0000256" key="2">
    <source>
        <dbReference type="SAM" id="Phobius"/>
    </source>
</evidence>
<feature type="region of interest" description="Disordered" evidence="1">
    <location>
        <begin position="323"/>
        <end position="396"/>
    </location>
</feature>
<dbReference type="Gene3D" id="3.60.40.10">
    <property type="entry name" value="PPM-type phosphatase domain"/>
    <property type="match status" value="1"/>
</dbReference>
<dbReference type="SUPFAM" id="SSF101898">
    <property type="entry name" value="NHL repeat"/>
    <property type="match status" value="1"/>
</dbReference>
<evidence type="ECO:0000313" key="3">
    <source>
        <dbReference type="EMBL" id="CAA9554309.1"/>
    </source>
</evidence>
<dbReference type="Gene3D" id="2.120.10.30">
    <property type="entry name" value="TolB, C-terminal domain"/>
    <property type="match status" value="1"/>
</dbReference>
<dbReference type="InterPro" id="IPR011042">
    <property type="entry name" value="6-blade_b-propeller_TolB-like"/>
</dbReference>
<proteinExistence type="predicted"/>
<reference evidence="3" key="1">
    <citation type="submission" date="2020-02" db="EMBL/GenBank/DDBJ databases">
        <authorList>
            <person name="Meier V. D."/>
        </authorList>
    </citation>
    <scope>NUCLEOTIDE SEQUENCE</scope>
    <source>
        <strain evidence="3">AVDCRST_MAG88</strain>
    </source>
</reference>
<organism evidence="3">
    <name type="scientific">uncultured Thermomicrobiales bacterium</name>
    <dbReference type="NCBI Taxonomy" id="1645740"/>
    <lineage>
        <taxon>Bacteria</taxon>
        <taxon>Pseudomonadati</taxon>
        <taxon>Thermomicrobiota</taxon>
        <taxon>Thermomicrobia</taxon>
        <taxon>Thermomicrobiales</taxon>
        <taxon>environmental samples</taxon>
    </lineage>
</organism>
<dbReference type="InterPro" id="IPR036457">
    <property type="entry name" value="PPM-type-like_dom_sf"/>
</dbReference>
<keyword evidence="2" id="KW-0812">Transmembrane</keyword>
<feature type="compositionally biased region" description="Acidic residues" evidence="1">
    <location>
        <begin position="345"/>
        <end position="363"/>
    </location>
</feature>
<dbReference type="EMBL" id="CADCWM010000344">
    <property type="protein sequence ID" value="CAA9554309.1"/>
    <property type="molecule type" value="Genomic_DNA"/>
</dbReference>
<protein>
    <recommendedName>
        <fullName evidence="4">PPM-type phosphatase domain-containing protein</fullName>
    </recommendedName>
</protein>
<name>A0A6J4UPR2_9BACT</name>
<feature type="transmembrane region" description="Helical" evidence="2">
    <location>
        <begin position="399"/>
        <end position="416"/>
    </location>
</feature>
<evidence type="ECO:0008006" key="4">
    <source>
        <dbReference type="Google" id="ProtNLM"/>
    </source>
</evidence>
<feature type="transmembrane region" description="Helical" evidence="2">
    <location>
        <begin position="450"/>
        <end position="470"/>
    </location>
</feature>
<sequence length="823" mass="87323">MTISRERTVQSATMTAGVAQFVVRGGRREDQSPLIALGEVASLTGAGPGRDWLYLICEPVEPTGRAIPVGAEVLAALRDVYAENDRDDPIEAMVAAVHAANKVLFAKNRATAPAGRVSLGVTCLIVRGAELFICQVPPTQTIIAQNEMPHALPELASWRNDYQPRAASGVGGKHGSARGLGMRAEIAPQLFRTTLERGDLITLCSSNLAAVLADEDLGPLLANDPDAARDFLAELATQHRLDPAYAVVITPPLAPDRAGALDAVEDDPDAWTGDGQTPAGPQPGGSWIERGLREMRERSRVVPWPRRVIAPRSRVVPLREGITIDADDSSPGGRTGASFARWDARDDDDDELPDELDRDDVDAIEQFLTNHRTEADGDEGGEPAPRRAPRRGRASSRPMGAAMLLGMIAGAVAGWVRPAGGRARRSRDRVRPLGSLERWETKRAPRLGRWLPLLIVAAIVLLGVGLVASVRVQRARAAEARFERAVDEIASAREAALGAADRSAARGQVLSLQDRLEALPTEGQPRRQERVAAERAALAVTLDRVEAVERLGPGQVQTVATSPIAAGKATGRPQIVVGGGQQFVLLDGELYLADTRDRTMKRILGAGETVAGSAAGKLLGIAWRVDSLFAFDERRGYLRSAAGGWSALPLDIAGRKVTAVDSFGGNLYLLEAERAFIGKFVAGDYASPPQPWTNAKGGGELAGAIDMTIDKDIYVLLADGRVLDFFGGELKSTLAPVAVPALAGASAVHAAPDGRFLYLVDPREGRIVCLGRDGAIVAVYKAAPEAPSFAGAREIAVDEGAGIAYVLTDAGLLAVRLPALGRR</sequence>
<keyword evidence="2" id="KW-1133">Transmembrane helix</keyword>
<keyword evidence="2" id="KW-0472">Membrane</keyword>
<evidence type="ECO:0000256" key="1">
    <source>
        <dbReference type="SAM" id="MobiDB-lite"/>
    </source>
</evidence>
<feature type="region of interest" description="Disordered" evidence="1">
    <location>
        <begin position="264"/>
        <end position="287"/>
    </location>
</feature>